<dbReference type="AlphaFoldDB" id="A0A5J5EGI0"/>
<dbReference type="EMBL" id="VXIS01000392">
    <property type="protein sequence ID" value="KAA8893888.1"/>
    <property type="molecule type" value="Genomic_DNA"/>
</dbReference>
<comment type="caution">
    <text evidence="1">The sequence shown here is derived from an EMBL/GenBank/DDBJ whole genome shotgun (WGS) entry which is preliminary data.</text>
</comment>
<organism evidence="1 2">
    <name type="scientific">Sphaerosporella brunnea</name>
    <dbReference type="NCBI Taxonomy" id="1250544"/>
    <lineage>
        <taxon>Eukaryota</taxon>
        <taxon>Fungi</taxon>
        <taxon>Dikarya</taxon>
        <taxon>Ascomycota</taxon>
        <taxon>Pezizomycotina</taxon>
        <taxon>Pezizomycetes</taxon>
        <taxon>Pezizales</taxon>
        <taxon>Pyronemataceae</taxon>
        <taxon>Sphaerosporella</taxon>
    </lineage>
</organism>
<sequence length="115" mass="13024">MQQFNQGQDKLHNASVLNAYACEYSPVGSPESHSHLFLCWKFSLHPMVLAHFDMMDCDKHHIATGKVCQRLYDEIIIVVIKQFECRIKAFGTRQAGLHTELEKLLPKIASVAIVG</sequence>
<evidence type="ECO:0000313" key="2">
    <source>
        <dbReference type="Proteomes" id="UP000326924"/>
    </source>
</evidence>
<gene>
    <name evidence="1" type="ORF">FN846DRAFT_895572</name>
</gene>
<proteinExistence type="predicted"/>
<dbReference type="Proteomes" id="UP000326924">
    <property type="component" value="Unassembled WGS sequence"/>
</dbReference>
<dbReference type="InParanoid" id="A0A5J5EGI0"/>
<protein>
    <submittedName>
        <fullName evidence="1">Uncharacterized protein</fullName>
    </submittedName>
</protein>
<reference evidence="1 2" key="1">
    <citation type="submission" date="2019-09" db="EMBL/GenBank/DDBJ databases">
        <title>Draft genome of the ectomycorrhizal ascomycete Sphaerosporella brunnea.</title>
        <authorList>
            <consortium name="DOE Joint Genome Institute"/>
            <person name="Benucci G.M."/>
            <person name="Marozzi G."/>
            <person name="Antonielli L."/>
            <person name="Sanchez S."/>
            <person name="Marco P."/>
            <person name="Wang X."/>
            <person name="Falini L.B."/>
            <person name="Barry K."/>
            <person name="Haridas S."/>
            <person name="Lipzen A."/>
            <person name="Labutti K."/>
            <person name="Grigoriev I.V."/>
            <person name="Murat C."/>
            <person name="Martin F."/>
            <person name="Albertini E."/>
            <person name="Donnini D."/>
            <person name="Bonito G."/>
        </authorList>
    </citation>
    <scope>NUCLEOTIDE SEQUENCE [LARGE SCALE GENOMIC DNA]</scope>
    <source>
        <strain evidence="1 2">Sb_GMNB300</strain>
    </source>
</reference>
<accession>A0A5J5EGI0</accession>
<evidence type="ECO:0000313" key="1">
    <source>
        <dbReference type="EMBL" id="KAA8893888.1"/>
    </source>
</evidence>
<keyword evidence="2" id="KW-1185">Reference proteome</keyword>
<name>A0A5J5EGI0_9PEZI</name>